<dbReference type="OrthoDB" id="9800788at2"/>
<sequence>MTKIGSFTKTASGEYQGEIVTLSVQAQSVRIVPDANASGNAPSHRVLIGEAEVGAAWPKSTQDDRPYLSVKLDDPTFSGPIFAQLFAGEGEAHDLVWSRPTRRGN</sequence>
<reference evidence="2" key="1">
    <citation type="submission" date="2017-11" db="EMBL/GenBank/DDBJ databases">
        <title>The complete genome sequence of Sphingopyxis pomeranensis sp. nov. strain WS5A3p.</title>
        <authorList>
            <person name="Kaminski M.A."/>
        </authorList>
    </citation>
    <scope>NUCLEOTIDE SEQUENCE [LARGE SCALE GENOMIC DNA]</scope>
    <source>
        <strain evidence="2">WS5A3p</strain>
    </source>
</reference>
<organism evidence="1 2">
    <name type="scientific">Sphingopyxis lindanitolerans</name>
    <dbReference type="NCBI Taxonomy" id="2054227"/>
    <lineage>
        <taxon>Bacteria</taxon>
        <taxon>Pseudomonadati</taxon>
        <taxon>Pseudomonadota</taxon>
        <taxon>Alphaproteobacteria</taxon>
        <taxon>Sphingomonadales</taxon>
        <taxon>Sphingomonadaceae</taxon>
        <taxon>Sphingopyxis</taxon>
    </lineage>
</organism>
<comment type="caution">
    <text evidence="1">The sequence shown here is derived from an EMBL/GenBank/DDBJ whole genome shotgun (WGS) entry which is preliminary data.</text>
</comment>
<keyword evidence="2" id="KW-1185">Reference proteome</keyword>
<name>A0A2S8B0M3_9SPHN</name>
<proteinExistence type="predicted"/>
<accession>A0A2S8B0M3</accession>
<dbReference type="EMBL" id="PHFW01000003">
    <property type="protein sequence ID" value="PQM25903.1"/>
    <property type="molecule type" value="Genomic_DNA"/>
</dbReference>
<evidence type="ECO:0000313" key="2">
    <source>
        <dbReference type="Proteomes" id="UP000238954"/>
    </source>
</evidence>
<dbReference type="AlphaFoldDB" id="A0A2S8B0M3"/>
<dbReference type="InterPro" id="IPR007948">
    <property type="entry name" value="DUF736"/>
</dbReference>
<gene>
    <name evidence="1" type="ORF">CVO77_12370</name>
</gene>
<dbReference type="Proteomes" id="UP000238954">
    <property type="component" value="Chromosome"/>
</dbReference>
<evidence type="ECO:0000313" key="1">
    <source>
        <dbReference type="EMBL" id="PQM25903.1"/>
    </source>
</evidence>
<dbReference type="RefSeq" id="WP_105999325.1">
    <property type="nucleotide sequence ID" value="NZ_CM009578.1"/>
</dbReference>
<dbReference type="Pfam" id="PF05284">
    <property type="entry name" value="DUF736"/>
    <property type="match status" value="1"/>
</dbReference>
<protein>
    <submittedName>
        <fullName evidence="1">DUF736 domain-containing protein</fullName>
    </submittedName>
</protein>